<dbReference type="Proteomes" id="UP000588369">
    <property type="component" value="Unassembled WGS sequence"/>
</dbReference>
<reference evidence="1 2" key="1">
    <citation type="submission" date="2020-04" db="EMBL/GenBank/DDBJ databases">
        <authorList>
            <person name="Hitch T.C.A."/>
            <person name="Wylensek D."/>
            <person name="Clavel T."/>
        </authorList>
    </citation>
    <scope>NUCLEOTIDE SEQUENCE [LARGE SCALE GENOMIC DNA]</scope>
    <source>
        <strain evidence="1 2">BSM-130-P53-3C</strain>
    </source>
</reference>
<name>A0A7X9RMI1_9BIFI</name>
<dbReference type="RefSeq" id="WP_168983794.1">
    <property type="nucleotide sequence ID" value="NZ_JABAGI010000002.1"/>
</dbReference>
<gene>
    <name evidence="1" type="ORF">HF844_02130</name>
</gene>
<dbReference type="AlphaFoldDB" id="A0A7X9RMI1"/>
<dbReference type="EMBL" id="JABAGI010000002">
    <property type="protein sequence ID" value="NME61606.1"/>
    <property type="molecule type" value="Genomic_DNA"/>
</dbReference>
<organism evidence="1 2">
    <name type="scientific">Bifidobacterium thermophilum</name>
    <dbReference type="NCBI Taxonomy" id="33905"/>
    <lineage>
        <taxon>Bacteria</taxon>
        <taxon>Bacillati</taxon>
        <taxon>Actinomycetota</taxon>
        <taxon>Actinomycetes</taxon>
        <taxon>Bifidobacteriales</taxon>
        <taxon>Bifidobacteriaceae</taxon>
        <taxon>Bifidobacterium</taxon>
    </lineage>
</organism>
<evidence type="ECO:0000313" key="1">
    <source>
        <dbReference type="EMBL" id="NME61606.1"/>
    </source>
</evidence>
<protein>
    <submittedName>
        <fullName evidence="1">Uncharacterized protein</fullName>
    </submittedName>
</protein>
<accession>A0A7X9RMI1</accession>
<evidence type="ECO:0000313" key="2">
    <source>
        <dbReference type="Proteomes" id="UP000588369"/>
    </source>
</evidence>
<comment type="caution">
    <text evidence="1">The sequence shown here is derived from an EMBL/GenBank/DDBJ whole genome shotgun (WGS) entry which is preliminary data.</text>
</comment>
<proteinExistence type="predicted"/>
<sequence length="49" mass="5513">MQAIQDWMRQDAIDHGEVPMPFVGSWHLQHADAAKLATSIRERLGLTIA</sequence>